<reference evidence="1 2" key="1">
    <citation type="journal article" date="2020" name="bioRxiv">
        <title>Sequence and annotation of 42 cannabis genomes reveals extensive copy number variation in cannabinoid synthesis and pathogen resistance genes.</title>
        <authorList>
            <person name="Mckernan K.J."/>
            <person name="Helbert Y."/>
            <person name="Kane L.T."/>
            <person name="Ebling H."/>
            <person name="Zhang L."/>
            <person name="Liu B."/>
            <person name="Eaton Z."/>
            <person name="Mclaughlin S."/>
            <person name="Kingan S."/>
            <person name="Baybayan P."/>
            <person name="Concepcion G."/>
            <person name="Jordan M."/>
            <person name="Riva A."/>
            <person name="Barbazuk W."/>
            <person name="Harkins T."/>
        </authorList>
    </citation>
    <scope>NUCLEOTIDE SEQUENCE [LARGE SCALE GENOMIC DNA]</scope>
    <source>
        <strain evidence="2">cv. Jamaican Lion 4</strain>
        <tissue evidence="1">Leaf</tissue>
    </source>
</reference>
<dbReference type="Pfam" id="PF14009">
    <property type="entry name" value="PADRE"/>
    <property type="match status" value="1"/>
</dbReference>
<accession>A0A7J6GBB8</accession>
<protein>
    <submittedName>
        <fullName evidence="1">Uncharacterized protein</fullName>
    </submittedName>
</protein>
<dbReference type="AlphaFoldDB" id="A0A7J6GBB8"/>
<organism evidence="1 2">
    <name type="scientific">Cannabis sativa</name>
    <name type="common">Hemp</name>
    <name type="synonym">Marijuana</name>
    <dbReference type="NCBI Taxonomy" id="3483"/>
    <lineage>
        <taxon>Eukaryota</taxon>
        <taxon>Viridiplantae</taxon>
        <taxon>Streptophyta</taxon>
        <taxon>Embryophyta</taxon>
        <taxon>Tracheophyta</taxon>
        <taxon>Spermatophyta</taxon>
        <taxon>Magnoliopsida</taxon>
        <taxon>eudicotyledons</taxon>
        <taxon>Gunneridae</taxon>
        <taxon>Pentapetalae</taxon>
        <taxon>rosids</taxon>
        <taxon>fabids</taxon>
        <taxon>Rosales</taxon>
        <taxon>Cannabaceae</taxon>
        <taxon>Cannabis</taxon>
    </lineage>
</organism>
<evidence type="ECO:0000313" key="2">
    <source>
        <dbReference type="Proteomes" id="UP000525078"/>
    </source>
</evidence>
<proteinExistence type="predicted"/>
<dbReference type="PANTHER" id="PTHR33148">
    <property type="entry name" value="PLASTID MOVEMENT IMPAIRED PROTEIN-RELATED"/>
    <property type="match status" value="1"/>
</dbReference>
<dbReference type="EMBL" id="JAATIP010000065">
    <property type="protein sequence ID" value="KAF4380234.1"/>
    <property type="molecule type" value="Genomic_DNA"/>
</dbReference>
<gene>
    <name evidence="1" type="ORF">F8388_024527</name>
</gene>
<name>A0A7J6GBB8_CANSA</name>
<sequence length="201" mass="22622">MGNCVGVLKEFHQSSSSTTSDPMMIDHDDDDGVKVKVMMSSGGVMEFYAPITVSSIIEEFPGHALFRRNPNSDVIIPNPLLHDERLNSGELYYLLHRDITDVIYNNNNNPCKTPQNISYRVSSCEDDDSGQEGKKKKKKNLITRMMTKLMKKKKKGNLDIWKVKLAISPEQLSEVMSQNSSLEALIGSVRMVANFISQSMF</sequence>
<evidence type="ECO:0000313" key="1">
    <source>
        <dbReference type="EMBL" id="KAF4380234.1"/>
    </source>
</evidence>
<comment type="caution">
    <text evidence="1">The sequence shown here is derived from an EMBL/GenBank/DDBJ whole genome shotgun (WGS) entry which is preliminary data.</text>
</comment>
<dbReference type="PANTHER" id="PTHR33148:SF41">
    <property type="entry name" value="DUF4228 DOMAIN PROTEIN"/>
    <property type="match status" value="1"/>
</dbReference>
<dbReference type="InterPro" id="IPR025322">
    <property type="entry name" value="PADRE_dom"/>
</dbReference>
<dbReference type="Proteomes" id="UP000525078">
    <property type="component" value="Unassembled WGS sequence"/>
</dbReference>